<reference evidence="9" key="1">
    <citation type="submission" date="2006-08" db="EMBL/GenBank/DDBJ databases">
        <title>Complete sequence of Alkalilimnicola ehrilichei MLHE-1.</title>
        <authorList>
            <person name="Copeland A."/>
            <person name="Lucas S."/>
            <person name="Lapidus A."/>
            <person name="Barry K."/>
            <person name="Detter J.C."/>
            <person name="Glavina del Rio T."/>
            <person name="Hammon N."/>
            <person name="Israni S."/>
            <person name="Dalin E."/>
            <person name="Tice H."/>
            <person name="Pitluck S."/>
            <person name="Sims D."/>
            <person name="Brettin T."/>
            <person name="Bruce D."/>
            <person name="Han C."/>
            <person name="Tapia R."/>
            <person name="Gilna P."/>
            <person name="Schmutz J."/>
            <person name="Larimer F."/>
            <person name="Land M."/>
            <person name="Hauser L."/>
            <person name="Kyrpides N."/>
            <person name="Mikhailova N."/>
            <person name="Oremland R.S."/>
            <person name="Hoeft S.E."/>
            <person name="Switzer-Blum J."/>
            <person name="Kulp T."/>
            <person name="King G."/>
            <person name="Tabita R."/>
            <person name="Witte B."/>
            <person name="Santini J.M."/>
            <person name="Basu P."/>
            <person name="Hollibaugh J.T."/>
            <person name="Xie G."/>
            <person name="Stolz J.F."/>
            <person name="Richardson P."/>
        </authorList>
    </citation>
    <scope>NUCLEOTIDE SEQUENCE [LARGE SCALE GENOMIC DNA]</scope>
    <source>
        <strain evidence="9">ATCC BAA-1101 / DSM 17681 / MLHE-1</strain>
    </source>
</reference>
<keyword evidence="9" id="KW-1185">Reference proteome</keyword>
<comment type="similarity">
    <text evidence="1">Belongs to the peptidase U62 family.</text>
</comment>
<dbReference type="InterPro" id="IPR002510">
    <property type="entry name" value="Metalloprtase-TldD/E_N"/>
</dbReference>
<dbReference type="SUPFAM" id="SSF111283">
    <property type="entry name" value="Putative modulator of DNA gyrase, PmbA/TldD"/>
    <property type="match status" value="1"/>
</dbReference>
<dbReference type="PANTHER" id="PTHR30624:SF4">
    <property type="entry name" value="METALLOPROTEASE TLDD"/>
    <property type="match status" value="1"/>
</dbReference>
<dbReference type="Pfam" id="PF19289">
    <property type="entry name" value="PmbA_TldD_3rd"/>
    <property type="match status" value="1"/>
</dbReference>
<dbReference type="eggNOG" id="COG0312">
    <property type="taxonomic scope" value="Bacteria"/>
</dbReference>
<dbReference type="AlphaFoldDB" id="Q0ABM1"/>
<dbReference type="RefSeq" id="WP_011628162.1">
    <property type="nucleotide sequence ID" value="NC_008340.1"/>
</dbReference>
<feature type="domain" description="Metalloprotease TldD/E C-terminal" evidence="6">
    <location>
        <begin position="247"/>
        <end position="480"/>
    </location>
</feature>
<evidence type="ECO:0000259" key="5">
    <source>
        <dbReference type="Pfam" id="PF01523"/>
    </source>
</evidence>
<evidence type="ECO:0000259" key="7">
    <source>
        <dbReference type="Pfam" id="PF19290"/>
    </source>
</evidence>
<feature type="domain" description="Metalloprotease TldD/E N-terminal" evidence="5">
    <location>
        <begin position="41"/>
        <end position="105"/>
    </location>
</feature>
<accession>Q0ABM1</accession>
<dbReference type="GO" id="GO:0008237">
    <property type="term" value="F:metallopeptidase activity"/>
    <property type="evidence" value="ECO:0007669"/>
    <property type="project" value="UniProtKB-KW"/>
</dbReference>
<keyword evidence="4" id="KW-0482">Metalloprotease</keyword>
<evidence type="ECO:0000256" key="1">
    <source>
        <dbReference type="ARBA" id="ARBA00005836"/>
    </source>
</evidence>
<name>Q0ABM1_ALKEH</name>
<dbReference type="GO" id="GO:0006508">
    <property type="term" value="P:proteolysis"/>
    <property type="evidence" value="ECO:0007669"/>
    <property type="project" value="UniProtKB-KW"/>
</dbReference>
<dbReference type="InterPro" id="IPR045570">
    <property type="entry name" value="Metalloprtase-TldD/E_cen_dom"/>
</dbReference>
<dbReference type="InterPro" id="IPR025502">
    <property type="entry name" value="TldD"/>
</dbReference>
<evidence type="ECO:0000256" key="3">
    <source>
        <dbReference type="ARBA" id="ARBA00022801"/>
    </source>
</evidence>
<dbReference type="KEGG" id="aeh:Mlg_0412"/>
<dbReference type="Gene3D" id="3.30.2290.10">
    <property type="entry name" value="PmbA/TldD superfamily"/>
    <property type="match status" value="1"/>
</dbReference>
<evidence type="ECO:0000256" key="4">
    <source>
        <dbReference type="ARBA" id="ARBA00023049"/>
    </source>
</evidence>
<dbReference type="OrthoDB" id="9803213at2"/>
<dbReference type="PIRSF" id="PIRSF004919">
    <property type="entry name" value="TldD"/>
    <property type="match status" value="1"/>
</dbReference>
<dbReference type="Pfam" id="PF19290">
    <property type="entry name" value="PmbA_TldD_2nd"/>
    <property type="match status" value="1"/>
</dbReference>
<dbReference type="Pfam" id="PF01523">
    <property type="entry name" value="PmbA_TldD_1st"/>
    <property type="match status" value="1"/>
</dbReference>
<keyword evidence="2" id="KW-0645">Protease</keyword>
<keyword evidence="3" id="KW-0378">Hydrolase</keyword>
<dbReference type="EMBL" id="CP000453">
    <property type="protein sequence ID" value="ABI55766.1"/>
    <property type="molecule type" value="Genomic_DNA"/>
</dbReference>
<dbReference type="GO" id="GO:0005829">
    <property type="term" value="C:cytosol"/>
    <property type="evidence" value="ECO:0007669"/>
    <property type="project" value="TreeGrafter"/>
</dbReference>
<dbReference type="HOGENOM" id="CLU_026425_1_0_6"/>
<evidence type="ECO:0000259" key="6">
    <source>
        <dbReference type="Pfam" id="PF19289"/>
    </source>
</evidence>
<dbReference type="InterPro" id="IPR045569">
    <property type="entry name" value="Metalloprtase-TldD/E_C"/>
</dbReference>
<dbReference type="InterPro" id="IPR036059">
    <property type="entry name" value="TldD/PmbA_sf"/>
</dbReference>
<protein>
    <submittedName>
        <fullName evidence="8">Microcin-processing peptidase 2</fullName>
    </submittedName>
</protein>
<evidence type="ECO:0000256" key="2">
    <source>
        <dbReference type="ARBA" id="ARBA00022670"/>
    </source>
</evidence>
<dbReference type="Proteomes" id="UP000001962">
    <property type="component" value="Chromosome"/>
</dbReference>
<dbReference type="NCBIfam" id="NF008006">
    <property type="entry name" value="PRK10735.1"/>
    <property type="match status" value="1"/>
</dbReference>
<evidence type="ECO:0000313" key="8">
    <source>
        <dbReference type="EMBL" id="ABI55766.1"/>
    </source>
</evidence>
<evidence type="ECO:0000313" key="9">
    <source>
        <dbReference type="Proteomes" id="UP000001962"/>
    </source>
</evidence>
<organism evidence="8 9">
    <name type="scientific">Alkalilimnicola ehrlichii (strain ATCC BAA-1101 / DSM 17681 / MLHE-1)</name>
    <dbReference type="NCBI Taxonomy" id="187272"/>
    <lineage>
        <taxon>Bacteria</taxon>
        <taxon>Pseudomonadati</taxon>
        <taxon>Pseudomonadota</taxon>
        <taxon>Gammaproteobacteria</taxon>
        <taxon>Chromatiales</taxon>
        <taxon>Ectothiorhodospiraceae</taxon>
        <taxon>Alkalilimnicola</taxon>
    </lineage>
</organism>
<dbReference type="InterPro" id="IPR051463">
    <property type="entry name" value="Peptidase_U62_metallo"/>
</dbReference>
<gene>
    <name evidence="8" type="ordered locus">Mlg_0412</name>
</gene>
<dbReference type="InterPro" id="IPR035068">
    <property type="entry name" value="TldD/PmbA_N"/>
</dbReference>
<proteinExistence type="inferred from homology"/>
<dbReference type="PANTHER" id="PTHR30624">
    <property type="entry name" value="UNCHARACTERIZED PROTEIN TLDD AND PMBA"/>
    <property type="match status" value="1"/>
</dbReference>
<feature type="domain" description="Metalloprotease TldD/E central" evidence="7">
    <location>
        <begin position="130"/>
        <end position="239"/>
    </location>
</feature>
<sequence length="483" mass="51089">MSAVVDRLDIARQRILAPAGLEEQHLEQAFARLMGPGVDAADIYFQSARSEGWVMEDGRVREGTRGIDQGVGVRAISGEQSGFAYSDEIVLPALMEASGSARAIARSGQSGRLQAWHRGEGHALYPTDNPLDGLSADDKVALLKAVDAEARAQDPRVEQVIATLGGVHETMLVACADGTLAADVRPLVRFNVSVLVREGDRRENGMCGGGGRVSYSFFLDQDRALGYAREAVRQALVNLEAEEAPAGSMPVVLGPGWPGVLLHEAVGHGLEGDFNRKGTSAFAGRMGERVASPLCTVVDDGTLANRRGSLNVDDEGTPTRCTTLIEKGVLKGFMQDKLNARLMGTASTGNCRRESFAHLPMPRMTNTYMLPGPHDPEEIIRSVDHGLYAVNFGGGQVDITSGKFVFSASEAYLIEKGRITTPVKGATLIGNGPDVLTRVSMVGNDLKLDGGIGVCGKEGQSVPVGVGQPTLKVDALTVGGTRG</sequence>